<evidence type="ECO:0000256" key="8">
    <source>
        <dbReference type="SAM" id="Phobius"/>
    </source>
</evidence>
<evidence type="ECO:0000313" key="9">
    <source>
        <dbReference type="EMBL" id="KIU11293.1"/>
    </source>
</evidence>
<dbReference type="Proteomes" id="UP000032247">
    <property type="component" value="Unassembled WGS sequence"/>
</dbReference>
<dbReference type="AlphaFoldDB" id="A0A0D1IPL5"/>
<reference evidence="9 10" key="1">
    <citation type="submission" date="2014-12" db="EMBL/GenBank/DDBJ databases">
        <title>Comparative genome analysis of Bacillus coagulans HM-08, Clostridium butyricum HM-68, Bacillus subtilis HM-66 and Bacillus licheniformis BL-09.</title>
        <authorList>
            <person name="Zhang H."/>
        </authorList>
    </citation>
    <scope>NUCLEOTIDE SEQUENCE [LARGE SCALE GENOMIC DNA]</scope>
    <source>
        <strain evidence="9 10">HM-66</strain>
    </source>
</reference>
<feature type="transmembrane region" description="Helical" evidence="8">
    <location>
        <begin position="314"/>
        <end position="334"/>
    </location>
</feature>
<feature type="transmembrane region" description="Helical" evidence="8">
    <location>
        <begin position="411"/>
        <end position="431"/>
    </location>
</feature>
<feature type="transmembrane region" description="Helical" evidence="8">
    <location>
        <begin position="134"/>
        <end position="156"/>
    </location>
</feature>
<dbReference type="EMBL" id="JXBC01000003">
    <property type="protein sequence ID" value="KIU11293.1"/>
    <property type="molecule type" value="Genomic_DNA"/>
</dbReference>
<comment type="subcellular location">
    <subcellularLocation>
        <location evidence="1">Cell membrane</location>
        <topology evidence="1">Multi-pass membrane protein</topology>
    </subcellularLocation>
</comment>
<keyword evidence="6 8" id="KW-1133">Transmembrane helix</keyword>
<evidence type="ECO:0000256" key="1">
    <source>
        <dbReference type="ARBA" id="ARBA00004651"/>
    </source>
</evidence>
<evidence type="ECO:0000256" key="6">
    <source>
        <dbReference type="ARBA" id="ARBA00022989"/>
    </source>
</evidence>
<keyword evidence="5 8" id="KW-0812">Transmembrane</keyword>
<feature type="transmembrane region" description="Helical" evidence="8">
    <location>
        <begin position="378"/>
        <end position="399"/>
    </location>
</feature>
<keyword evidence="4" id="KW-1003">Cell membrane</keyword>
<dbReference type="InterPro" id="IPR002528">
    <property type="entry name" value="MATE_fam"/>
</dbReference>
<feature type="transmembrane region" description="Helical" evidence="8">
    <location>
        <begin position="280"/>
        <end position="302"/>
    </location>
</feature>
<accession>A0A0D1IPL5</accession>
<dbReference type="GO" id="GO:0042910">
    <property type="term" value="F:xenobiotic transmembrane transporter activity"/>
    <property type="evidence" value="ECO:0007669"/>
    <property type="project" value="InterPro"/>
</dbReference>
<gene>
    <name evidence="9" type="ORF">SC09_Contig24orf00223</name>
</gene>
<evidence type="ECO:0000256" key="7">
    <source>
        <dbReference type="ARBA" id="ARBA00023136"/>
    </source>
</evidence>
<dbReference type="CDD" id="cd13138">
    <property type="entry name" value="MATE_yoeA_like"/>
    <property type="match status" value="1"/>
</dbReference>
<feature type="transmembrane region" description="Helical" evidence="8">
    <location>
        <begin position="234"/>
        <end position="260"/>
    </location>
</feature>
<dbReference type="PANTHER" id="PTHR43549:SF3">
    <property type="entry name" value="MULTIDRUG RESISTANCE PROTEIN YPNP-RELATED"/>
    <property type="match status" value="1"/>
</dbReference>
<sequence>MKAYDFTQGNVLKQLILFSMPIMLGNALQVSFQFIDSLWIGNLLGAKALGAAAVSSTIVLTVLSFILGLNNATLTILSQQKGKDDVKGMASYINAFVVLLTGLSIGFGAAGFFLSELLLRLLKTPESMIPLAETYLQIQFIGVLFLFGYNFISTVLRALGDSKTPLRFIAFAVVLNTVLAPLFISVFRMGIAGAAYSTILSQGIAFLYGLFYVIKHKLVPFSIPRMPKWEESALILKLGIPAGLQMMVITGGMMAIMSVVNSYGDHVVSGFGAVQRLDSIITLPAMAAGTAVNSMAGQNIGIGNEKRVGRIARLGVIAVISCMLVIAVMIWVFGKYLIRLFISEPDAVAFGEQYLKWIAFFYPFIGINFVLNGIVRAAGAMLQVLVLNLISFWVLRYPFTALFSAWLGQKGIGLGIGMSFLFSSCAAFLYYRYGRWKAMKLFTEK</sequence>
<keyword evidence="7 8" id="KW-0472">Membrane</keyword>
<dbReference type="PATRIC" id="fig|1423.173.peg.1942"/>
<evidence type="ECO:0000256" key="5">
    <source>
        <dbReference type="ARBA" id="ARBA00022692"/>
    </source>
</evidence>
<dbReference type="STRING" id="483913.AN935_10550"/>
<protein>
    <submittedName>
        <fullName evidence="9">MATE efflux family protein</fullName>
    </submittedName>
</protein>
<feature type="transmembrane region" description="Helical" evidence="8">
    <location>
        <begin position="354"/>
        <end position="371"/>
    </location>
</feature>
<dbReference type="InterPro" id="IPR052031">
    <property type="entry name" value="Membrane_Transporter-Flippase"/>
</dbReference>
<organism evidence="9 10">
    <name type="scientific">Bacillus subtilis</name>
    <dbReference type="NCBI Taxonomy" id="1423"/>
    <lineage>
        <taxon>Bacteria</taxon>
        <taxon>Bacillati</taxon>
        <taxon>Bacillota</taxon>
        <taxon>Bacilli</taxon>
        <taxon>Bacillales</taxon>
        <taxon>Bacillaceae</taxon>
        <taxon>Bacillus</taxon>
    </lineage>
</organism>
<evidence type="ECO:0000313" key="10">
    <source>
        <dbReference type="Proteomes" id="UP000032247"/>
    </source>
</evidence>
<feature type="transmembrane region" description="Helical" evidence="8">
    <location>
        <begin position="193"/>
        <end position="214"/>
    </location>
</feature>
<dbReference type="Pfam" id="PF01554">
    <property type="entry name" value="MatE"/>
    <property type="match status" value="2"/>
</dbReference>
<keyword evidence="3" id="KW-0813">Transport</keyword>
<dbReference type="NCBIfam" id="TIGR00797">
    <property type="entry name" value="matE"/>
    <property type="match status" value="1"/>
</dbReference>
<proteinExistence type="inferred from homology"/>
<evidence type="ECO:0000256" key="4">
    <source>
        <dbReference type="ARBA" id="ARBA00022475"/>
    </source>
</evidence>
<evidence type="ECO:0000256" key="3">
    <source>
        <dbReference type="ARBA" id="ARBA00022448"/>
    </source>
</evidence>
<dbReference type="GO" id="GO:0015297">
    <property type="term" value="F:antiporter activity"/>
    <property type="evidence" value="ECO:0007669"/>
    <property type="project" value="InterPro"/>
</dbReference>
<feature type="transmembrane region" description="Helical" evidence="8">
    <location>
        <begin position="168"/>
        <end position="187"/>
    </location>
</feature>
<feature type="transmembrane region" description="Helical" evidence="8">
    <location>
        <begin position="44"/>
        <end position="69"/>
    </location>
</feature>
<comment type="similarity">
    <text evidence="2">Belongs to the multi antimicrobial extrusion (MATE) (TC 2.A.66.1) family.</text>
</comment>
<name>A0A0D1IPL5_BACIU</name>
<dbReference type="GO" id="GO:0005886">
    <property type="term" value="C:plasma membrane"/>
    <property type="evidence" value="ECO:0007669"/>
    <property type="project" value="UniProtKB-SubCell"/>
</dbReference>
<dbReference type="InterPro" id="IPR048279">
    <property type="entry name" value="MdtK-like"/>
</dbReference>
<feature type="transmembrane region" description="Helical" evidence="8">
    <location>
        <begin position="90"/>
        <end position="114"/>
    </location>
</feature>
<comment type="caution">
    <text evidence="9">The sequence shown here is derived from an EMBL/GenBank/DDBJ whole genome shotgun (WGS) entry which is preliminary data.</text>
</comment>
<evidence type="ECO:0000256" key="2">
    <source>
        <dbReference type="ARBA" id="ARBA00010199"/>
    </source>
</evidence>
<dbReference type="PIRSF" id="PIRSF006603">
    <property type="entry name" value="DinF"/>
    <property type="match status" value="1"/>
</dbReference>
<dbReference type="PANTHER" id="PTHR43549">
    <property type="entry name" value="MULTIDRUG RESISTANCE PROTEIN YPNP-RELATED"/>
    <property type="match status" value="1"/>
</dbReference>
<feature type="transmembrane region" description="Helical" evidence="8">
    <location>
        <begin position="12"/>
        <end position="32"/>
    </location>
</feature>